<accession>A0A7J7CMF3</accession>
<dbReference type="InterPro" id="IPR057207">
    <property type="entry name" value="FBXL15_LRR"/>
</dbReference>
<dbReference type="Pfam" id="PF00646">
    <property type="entry name" value="F-box"/>
    <property type="match status" value="1"/>
</dbReference>
<feature type="domain" description="F-box" evidence="1">
    <location>
        <begin position="45"/>
        <end position="76"/>
    </location>
</feature>
<feature type="domain" description="F-box/LRR-repeat protein 15-like leucin rich repeat" evidence="2">
    <location>
        <begin position="244"/>
        <end position="324"/>
    </location>
</feature>
<dbReference type="Gene3D" id="3.80.10.10">
    <property type="entry name" value="Ribonuclease Inhibitor"/>
    <property type="match status" value="2"/>
</dbReference>
<dbReference type="GO" id="GO:0031146">
    <property type="term" value="P:SCF-dependent proteasomal ubiquitin-dependent protein catabolic process"/>
    <property type="evidence" value="ECO:0007669"/>
    <property type="project" value="TreeGrafter"/>
</dbReference>
<organism evidence="3 4">
    <name type="scientific">Tripterygium wilfordii</name>
    <name type="common">Thunder God vine</name>
    <dbReference type="NCBI Taxonomy" id="458696"/>
    <lineage>
        <taxon>Eukaryota</taxon>
        <taxon>Viridiplantae</taxon>
        <taxon>Streptophyta</taxon>
        <taxon>Embryophyta</taxon>
        <taxon>Tracheophyta</taxon>
        <taxon>Spermatophyta</taxon>
        <taxon>Magnoliopsida</taxon>
        <taxon>eudicotyledons</taxon>
        <taxon>Gunneridae</taxon>
        <taxon>Pentapetalae</taxon>
        <taxon>rosids</taxon>
        <taxon>fabids</taxon>
        <taxon>Celastrales</taxon>
        <taxon>Celastraceae</taxon>
        <taxon>Tripterygium</taxon>
    </lineage>
</organism>
<proteinExistence type="predicted"/>
<dbReference type="CDD" id="cd22159">
    <property type="entry name" value="F-box_AtTIR1-like"/>
    <property type="match status" value="1"/>
</dbReference>
<dbReference type="InterPro" id="IPR001611">
    <property type="entry name" value="Leu-rich_rpt"/>
</dbReference>
<name>A0A7J7CMF3_TRIWF</name>
<evidence type="ECO:0000259" key="2">
    <source>
        <dbReference type="Pfam" id="PF25372"/>
    </source>
</evidence>
<evidence type="ECO:0000313" key="4">
    <source>
        <dbReference type="Proteomes" id="UP000593562"/>
    </source>
</evidence>
<dbReference type="AlphaFoldDB" id="A0A7J7CMF3"/>
<dbReference type="FunFam" id="1.20.1280.50:FF:000005">
    <property type="entry name" value="F-box/LRR-repeat protein 3 isoform X1"/>
    <property type="match status" value="1"/>
</dbReference>
<dbReference type="EMBL" id="JAAARO010000015">
    <property type="protein sequence ID" value="KAF5735265.1"/>
    <property type="molecule type" value="Genomic_DNA"/>
</dbReference>
<dbReference type="InterPro" id="IPR001810">
    <property type="entry name" value="F-box_dom"/>
</dbReference>
<dbReference type="Pfam" id="PF25372">
    <property type="entry name" value="DUF7885"/>
    <property type="match status" value="1"/>
</dbReference>
<reference evidence="3 4" key="1">
    <citation type="journal article" date="2020" name="Nat. Commun.">
        <title>Genome of Tripterygium wilfordii and identification of cytochrome P450 involved in triptolide biosynthesis.</title>
        <authorList>
            <person name="Tu L."/>
            <person name="Su P."/>
            <person name="Zhang Z."/>
            <person name="Gao L."/>
            <person name="Wang J."/>
            <person name="Hu T."/>
            <person name="Zhou J."/>
            <person name="Zhang Y."/>
            <person name="Zhao Y."/>
            <person name="Liu Y."/>
            <person name="Song Y."/>
            <person name="Tong Y."/>
            <person name="Lu Y."/>
            <person name="Yang J."/>
            <person name="Xu C."/>
            <person name="Jia M."/>
            <person name="Peters R.J."/>
            <person name="Huang L."/>
            <person name="Gao W."/>
        </authorList>
    </citation>
    <scope>NUCLEOTIDE SEQUENCE [LARGE SCALE GENOMIC DNA]</scope>
    <source>
        <strain evidence="4">cv. XIE 37</strain>
        <tissue evidence="3">Leaf</tissue>
    </source>
</reference>
<keyword evidence="4" id="KW-1185">Reference proteome</keyword>
<dbReference type="SUPFAM" id="SSF52047">
    <property type="entry name" value="RNI-like"/>
    <property type="match status" value="1"/>
</dbReference>
<dbReference type="PANTHER" id="PTHR13318">
    <property type="entry name" value="PARTNER OF PAIRED, ISOFORM B-RELATED"/>
    <property type="match status" value="1"/>
</dbReference>
<comment type="caution">
    <text evidence="3">The sequence shown here is derived from an EMBL/GenBank/DDBJ whole genome shotgun (WGS) entry which is preliminary data.</text>
</comment>
<gene>
    <name evidence="3" type="ORF">HS088_TW15G00766</name>
</gene>
<evidence type="ECO:0000313" key="3">
    <source>
        <dbReference type="EMBL" id="KAF5735265.1"/>
    </source>
</evidence>
<dbReference type="Pfam" id="PF13516">
    <property type="entry name" value="LRR_6"/>
    <property type="match status" value="1"/>
</dbReference>
<dbReference type="InParanoid" id="A0A7J7CMF3"/>
<dbReference type="SMART" id="SM00367">
    <property type="entry name" value="LRR_CC"/>
    <property type="match status" value="5"/>
</dbReference>
<dbReference type="InterPro" id="IPR036047">
    <property type="entry name" value="F-box-like_dom_sf"/>
</dbReference>
<dbReference type="Proteomes" id="UP000593562">
    <property type="component" value="Unassembled WGS sequence"/>
</dbReference>
<evidence type="ECO:0000259" key="1">
    <source>
        <dbReference type="Pfam" id="PF00646"/>
    </source>
</evidence>
<protein>
    <submittedName>
        <fullName evidence="3">SKP1 INTERACTING PARTNER 2 family protein</fullName>
    </submittedName>
</protein>
<sequence length="400" mass="43740">MGQSSSTTAEVNIGEFSKSMSDRFLSSPIVSRDAVEKAGDWDLSSNIPDECLAYIFDFLCDGDRKRCSVVCRRWLRVEGNNRCRLSLNAQSEILSYLPSLFTRFDSVTKLALRCDRKSVSLNDDALILISLRCRNLIRLKLRGCRELTDLGVATFVQNCKGLKKLSCGSCTFGASAMNAVLQHCTGLEELSVKRLEKCKKLRKLHIDGWRTNRIGDEGLIAIAKHCSNLVELVLIGVNATHLSLATIAANCQKLERLALCGSSTIGDAEIVCIATKCMKLKKLCVKGCAISNIGVKALGSGCPDLVKVKVKKCRAVTSEIADWLQERRGPVIVNFDVVQYETLDAIVGGYGMQDNVVELATMAGQVIVEDASTSNGRLALIMTKLGLFASRNLVACAFRR</sequence>
<dbReference type="PANTHER" id="PTHR13318:SF133">
    <property type="entry name" value="F-BOX PROTEIN SKIP2"/>
    <property type="match status" value="1"/>
</dbReference>
<dbReference type="InterPro" id="IPR006553">
    <property type="entry name" value="Leu-rich_rpt_Cys-con_subtyp"/>
</dbReference>
<dbReference type="GO" id="GO:0019005">
    <property type="term" value="C:SCF ubiquitin ligase complex"/>
    <property type="evidence" value="ECO:0007669"/>
    <property type="project" value="TreeGrafter"/>
</dbReference>
<dbReference type="SUPFAM" id="SSF81383">
    <property type="entry name" value="F-box domain"/>
    <property type="match status" value="1"/>
</dbReference>
<dbReference type="InterPro" id="IPR032675">
    <property type="entry name" value="LRR_dom_sf"/>
</dbReference>